<dbReference type="CDD" id="cd00156">
    <property type="entry name" value="REC"/>
    <property type="match status" value="1"/>
</dbReference>
<dbReference type="GO" id="GO:0000160">
    <property type="term" value="P:phosphorelay signal transduction system"/>
    <property type="evidence" value="ECO:0007669"/>
    <property type="project" value="InterPro"/>
</dbReference>
<dbReference type="InterPro" id="IPR001789">
    <property type="entry name" value="Sig_transdc_resp-reg_receiver"/>
</dbReference>
<dbReference type="SMART" id="SM00448">
    <property type="entry name" value="REC"/>
    <property type="match status" value="1"/>
</dbReference>
<reference evidence="3" key="1">
    <citation type="submission" date="2019-08" db="EMBL/GenBank/DDBJ databases">
        <authorList>
            <person name="Kucharzyk K."/>
            <person name="Murdoch R.W."/>
            <person name="Higgins S."/>
            <person name="Loffler F."/>
        </authorList>
    </citation>
    <scope>NUCLEOTIDE SEQUENCE</scope>
</reference>
<sequence length="514" mass="59554">MKKAHILWADDEIDLLRPYVLFLEEKGYGVDTVNSGRDAIEMCRSSVYDIIFLDEHMPGLTGLETLSEIAASHPELPVVMITKSEDEGIMDKAIGKKIADYLIKPVNPNQILMTIKKKLEKNEIISETNTIHYREEFGRLSSEMNNCRSAEGWTALYKKLVSWEVELALLQHPLQELLTVQKTEANAGFGKFVKRNYENWLLNAGSGPLLSNEVFQQRVFPVLDKGEKLFFILIDNFRFDQWLVIKDLVSDYFTYTEDTYFSILPTATQYARNAIFSGLMPLQLSKKFAGLWVDEVEDEGKNLSEELLVRSQLERFRRKERFSYNKINSNTEGERLVQNFTGLEHNELNVVVFNFIDMLSHARTESKMIRELAPDEPAYRSLTRSWFRHSPLFGLLRKISEKKYRVMLTTDHGTIRVRHAQKVEGEKNTNTSLRYKVGRNLSYDPKKVFSVTHPEKVGLPSRNISTRYIFALGDDFFVYPNQFNHYVSYYENTFQHGGISMEEMIVPLVTLQAK</sequence>
<comment type="caution">
    <text evidence="3">The sequence shown here is derived from an EMBL/GenBank/DDBJ whole genome shotgun (WGS) entry which is preliminary data.</text>
</comment>
<dbReference type="InterPro" id="IPR050595">
    <property type="entry name" value="Bact_response_regulator"/>
</dbReference>
<protein>
    <submittedName>
        <fullName evidence="3">Chemotaxis response regulator protein-glutamate methylesterase</fullName>
        <ecNumber evidence="3">3.1.1.61</ecNumber>
    </submittedName>
</protein>
<dbReference type="Pfam" id="PF00072">
    <property type="entry name" value="Response_reg"/>
    <property type="match status" value="1"/>
</dbReference>
<evidence type="ECO:0000313" key="3">
    <source>
        <dbReference type="EMBL" id="MPM11492.1"/>
    </source>
</evidence>
<dbReference type="SUPFAM" id="SSF53649">
    <property type="entry name" value="Alkaline phosphatase-like"/>
    <property type="match status" value="1"/>
</dbReference>
<dbReference type="EC" id="3.1.1.61" evidence="3"/>
<dbReference type="InterPro" id="IPR011006">
    <property type="entry name" value="CheY-like_superfamily"/>
</dbReference>
<dbReference type="PROSITE" id="PS50110">
    <property type="entry name" value="RESPONSE_REGULATORY"/>
    <property type="match status" value="1"/>
</dbReference>
<dbReference type="GO" id="GO:0008984">
    <property type="term" value="F:protein-glutamate methylesterase activity"/>
    <property type="evidence" value="ECO:0007669"/>
    <property type="project" value="UniProtKB-EC"/>
</dbReference>
<keyword evidence="3" id="KW-0378">Hydrolase</keyword>
<name>A0A644X5R9_9ZZZZ</name>
<dbReference type="InterPro" id="IPR017850">
    <property type="entry name" value="Alkaline_phosphatase_core_sf"/>
</dbReference>
<proteinExistence type="predicted"/>
<keyword evidence="1" id="KW-0597">Phosphoprotein</keyword>
<dbReference type="AlphaFoldDB" id="A0A644X5R9"/>
<dbReference type="EMBL" id="VSSQ01001837">
    <property type="protein sequence ID" value="MPM11492.1"/>
    <property type="molecule type" value="Genomic_DNA"/>
</dbReference>
<evidence type="ECO:0000259" key="2">
    <source>
        <dbReference type="PROSITE" id="PS50110"/>
    </source>
</evidence>
<accession>A0A644X5R9</accession>
<dbReference type="Gene3D" id="3.40.50.2300">
    <property type="match status" value="1"/>
</dbReference>
<organism evidence="3">
    <name type="scientific">bioreactor metagenome</name>
    <dbReference type="NCBI Taxonomy" id="1076179"/>
    <lineage>
        <taxon>unclassified sequences</taxon>
        <taxon>metagenomes</taxon>
        <taxon>ecological metagenomes</taxon>
    </lineage>
</organism>
<evidence type="ECO:0000256" key="1">
    <source>
        <dbReference type="ARBA" id="ARBA00022553"/>
    </source>
</evidence>
<feature type="domain" description="Response regulatory" evidence="2">
    <location>
        <begin position="5"/>
        <end position="119"/>
    </location>
</feature>
<dbReference type="Pfam" id="PF08665">
    <property type="entry name" value="PglZ"/>
    <property type="match status" value="1"/>
</dbReference>
<dbReference type="PANTHER" id="PTHR44591:SF3">
    <property type="entry name" value="RESPONSE REGULATORY DOMAIN-CONTAINING PROTEIN"/>
    <property type="match status" value="1"/>
</dbReference>
<gene>
    <name evidence="3" type="primary">cheB_27</name>
    <name evidence="3" type="ORF">SDC9_57838</name>
</gene>
<dbReference type="PANTHER" id="PTHR44591">
    <property type="entry name" value="STRESS RESPONSE REGULATOR PROTEIN 1"/>
    <property type="match status" value="1"/>
</dbReference>
<dbReference type="SUPFAM" id="SSF52172">
    <property type="entry name" value="CheY-like"/>
    <property type="match status" value="1"/>
</dbReference>